<dbReference type="AlphaFoldDB" id="A0A3P8HJH5"/>
<keyword evidence="1 4" id="KW-0812">Transmembrane</keyword>
<keyword evidence="2 4" id="KW-1133">Transmembrane helix</keyword>
<protein>
    <recommendedName>
        <fullName evidence="5">Cadherin domain-containing protein</fullName>
    </recommendedName>
</protein>
<dbReference type="SUPFAM" id="SSF49313">
    <property type="entry name" value="Cadherin-like"/>
    <property type="match status" value="3"/>
</dbReference>
<feature type="domain" description="Cadherin" evidence="5">
    <location>
        <begin position="46"/>
        <end position="173"/>
    </location>
</feature>
<evidence type="ECO:0000313" key="7">
    <source>
        <dbReference type="Proteomes" id="UP000272942"/>
    </source>
</evidence>
<dbReference type="InterPro" id="IPR002126">
    <property type="entry name" value="Cadherin-like_dom"/>
</dbReference>
<dbReference type="OrthoDB" id="6079678at2759"/>
<name>A0A3P8HJH5_9TREM</name>
<feature type="domain" description="Cadherin" evidence="5">
    <location>
        <begin position="5"/>
        <end position="45"/>
    </location>
</feature>
<dbReference type="GO" id="GO:0005509">
    <property type="term" value="F:calcium ion binding"/>
    <property type="evidence" value="ECO:0007669"/>
    <property type="project" value="UniProtKB-UniRule"/>
</dbReference>
<evidence type="ECO:0000259" key="5">
    <source>
        <dbReference type="PROSITE" id="PS50268"/>
    </source>
</evidence>
<reference evidence="6 7" key="1">
    <citation type="submission" date="2018-11" db="EMBL/GenBank/DDBJ databases">
        <authorList>
            <consortium name="Pathogen Informatics"/>
        </authorList>
    </citation>
    <scope>NUCLEOTIDE SEQUENCE [LARGE SCALE GENOMIC DNA]</scope>
    <source>
        <strain evidence="6 7">Egypt</strain>
    </source>
</reference>
<dbReference type="GO" id="GO:0007156">
    <property type="term" value="P:homophilic cell adhesion via plasma membrane adhesion molecules"/>
    <property type="evidence" value="ECO:0007669"/>
    <property type="project" value="InterPro"/>
</dbReference>
<dbReference type="PANTHER" id="PTHR24026">
    <property type="entry name" value="FAT ATYPICAL CADHERIN-RELATED"/>
    <property type="match status" value="1"/>
</dbReference>
<proteinExistence type="predicted"/>
<dbReference type="Proteomes" id="UP000272942">
    <property type="component" value="Unassembled WGS sequence"/>
</dbReference>
<dbReference type="PROSITE" id="PS50268">
    <property type="entry name" value="CADHERIN_2"/>
    <property type="match status" value="3"/>
</dbReference>
<evidence type="ECO:0000256" key="2">
    <source>
        <dbReference type="ARBA" id="ARBA00022989"/>
    </source>
</evidence>
<dbReference type="Pfam" id="PF00028">
    <property type="entry name" value="Cadherin"/>
    <property type="match status" value="1"/>
</dbReference>
<sequence>MASRLDRESIDRYQLLVRATDGGHLFDHLLLELLITDDNDNWPVMMQNNYEITLFPHEYNASLVPEFPVRTSLFVKATDADLPENSHLVYRIFHPPSHANRATESLSQTFTVDPQSGQLIVQHAITRADLDEWQLFVEACDSLNTGLSSTHCSSPAKVHIRLAAREPPNLPRIHCTAGSVLEDDRVSDREVALCQVQPTNLTGDWMLTSVTVLHTGQHVSAFRLDRHTGRVFTTRPLDYEVASAYRLRVQFRLANFKPVVLAHTEFVVQLVDVNDCTPHLDSPIFEIPPGGQFWLAVQIGLFHAVVSCTTLTFVAHKK</sequence>
<dbReference type="Gene3D" id="2.60.40.60">
    <property type="entry name" value="Cadherins"/>
    <property type="match status" value="3"/>
</dbReference>
<evidence type="ECO:0000256" key="4">
    <source>
        <dbReference type="SAM" id="Phobius"/>
    </source>
</evidence>
<dbReference type="PRINTS" id="PR00205">
    <property type="entry name" value="CADHERIN"/>
</dbReference>
<dbReference type="GO" id="GO:0005886">
    <property type="term" value="C:plasma membrane"/>
    <property type="evidence" value="ECO:0007669"/>
    <property type="project" value="UniProtKB-SubCell"/>
</dbReference>
<feature type="transmembrane region" description="Helical" evidence="4">
    <location>
        <begin position="293"/>
        <end position="315"/>
    </location>
</feature>
<accession>A0A3P8HJH5</accession>
<dbReference type="InterPro" id="IPR015919">
    <property type="entry name" value="Cadherin-like_sf"/>
</dbReference>
<dbReference type="SMART" id="SM00112">
    <property type="entry name" value="CA"/>
    <property type="match status" value="2"/>
</dbReference>
<gene>
    <name evidence="6" type="ORF">ECPE_LOCUS17212</name>
</gene>
<dbReference type="PANTHER" id="PTHR24026:SF126">
    <property type="entry name" value="PROTOCADHERIN FAT 4"/>
    <property type="match status" value="1"/>
</dbReference>
<dbReference type="EMBL" id="UZAN01068038">
    <property type="protein sequence ID" value="VDP94501.1"/>
    <property type="molecule type" value="Genomic_DNA"/>
</dbReference>
<evidence type="ECO:0000313" key="6">
    <source>
        <dbReference type="EMBL" id="VDP94501.1"/>
    </source>
</evidence>
<feature type="domain" description="Cadherin" evidence="5">
    <location>
        <begin position="222"/>
        <end position="285"/>
    </location>
</feature>
<keyword evidence="3" id="KW-0106">Calcium</keyword>
<keyword evidence="4" id="KW-0472">Membrane</keyword>
<organism evidence="6 7">
    <name type="scientific">Echinostoma caproni</name>
    <dbReference type="NCBI Taxonomy" id="27848"/>
    <lineage>
        <taxon>Eukaryota</taxon>
        <taxon>Metazoa</taxon>
        <taxon>Spiralia</taxon>
        <taxon>Lophotrochozoa</taxon>
        <taxon>Platyhelminthes</taxon>
        <taxon>Trematoda</taxon>
        <taxon>Digenea</taxon>
        <taxon>Plagiorchiida</taxon>
        <taxon>Echinostomata</taxon>
        <taxon>Echinostomatoidea</taxon>
        <taxon>Echinostomatidae</taxon>
        <taxon>Echinostoma</taxon>
    </lineage>
</organism>
<dbReference type="CDD" id="cd11304">
    <property type="entry name" value="Cadherin_repeat"/>
    <property type="match status" value="3"/>
</dbReference>
<evidence type="ECO:0000256" key="1">
    <source>
        <dbReference type="ARBA" id="ARBA00022692"/>
    </source>
</evidence>
<evidence type="ECO:0000256" key="3">
    <source>
        <dbReference type="PROSITE-ProRule" id="PRU00043"/>
    </source>
</evidence>
<keyword evidence="7" id="KW-1185">Reference proteome</keyword>